<dbReference type="EMBL" id="JACHXV010000004">
    <property type="protein sequence ID" value="MBB3173336.1"/>
    <property type="molecule type" value="Genomic_DNA"/>
</dbReference>
<evidence type="ECO:0000313" key="3">
    <source>
        <dbReference type="Proteomes" id="UP000557688"/>
    </source>
</evidence>
<dbReference type="Proteomes" id="UP000557688">
    <property type="component" value="Unassembled WGS sequence"/>
</dbReference>
<accession>A0A839UU85</accession>
<protein>
    <submittedName>
        <fullName evidence="2">Uncharacterized protein</fullName>
    </submittedName>
</protein>
<reference evidence="2 3" key="1">
    <citation type="submission" date="2020-08" db="EMBL/GenBank/DDBJ databases">
        <title>Genomic Encyclopedia of Type Strains, Phase III (KMG-III): the genomes of soil and plant-associated and newly described type strains.</title>
        <authorList>
            <person name="Whitman W."/>
        </authorList>
    </citation>
    <scope>NUCLEOTIDE SEQUENCE [LARGE SCALE GENOMIC DNA]</scope>
    <source>
        <strain evidence="2 3">CECT 8088</strain>
    </source>
</reference>
<evidence type="ECO:0000313" key="2">
    <source>
        <dbReference type="EMBL" id="MBB3173336.1"/>
    </source>
</evidence>
<feature type="region of interest" description="Disordered" evidence="1">
    <location>
        <begin position="18"/>
        <end position="55"/>
    </location>
</feature>
<dbReference type="AlphaFoldDB" id="A0A839UU85"/>
<sequence length="55" mass="5903">MEAEGKVVARTRFCHIEGHPTDLDPKQANTSGLMFAPDHAPQSPARGMDGGWVIA</sequence>
<gene>
    <name evidence="2" type="ORF">FHR90_001159</name>
</gene>
<name>A0A839UU85_9PROT</name>
<organism evidence="2 3">
    <name type="scientific">Endobacter medicaginis</name>
    <dbReference type="NCBI Taxonomy" id="1181271"/>
    <lineage>
        <taxon>Bacteria</taxon>
        <taxon>Pseudomonadati</taxon>
        <taxon>Pseudomonadota</taxon>
        <taxon>Alphaproteobacteria</taxon>
        <taxon>Acetobacterales</taxon>
        <taxon>Acetobacteraceae</taxon>
        <taxon>Endobacter</taxon>
    </lineage>
</organism>
<evidence type="ECO:0000256" key="1">
    <source>
        <dbReference type="SAM" id="MobiDB-lite"/>
    </source>
</evidence>
<proteinExistence type="predicted"/>
<comment type="caution">
    <text evidence="2">The sequence shown here is derived from an EMBL/GenBank/DDBJ whole genome shotgun (WGS) entry which is preliminary data.</text>
</comment>
<keyword evidence="3" id="KW-1185">Reference proteome</keyword>